<dbReference type="Gene3D" id="1.20.5.170">
    <property type="match status" value="1"/>
</dbReference>
<dbReference type="Gene3D" id="1.20.5.190">
    <property type="match status" value="1"/>
</dbReference>
<dbReference type="AlphaFoldDB" id="A0A2H0WN59"/>
<protein>
    <submittedName>
        <fullName evidence="1">Uncharacterized protein</fullName>
    </submittedName>
</protein>
<dbReference type="Proteomes" id="UP000230033">
    <property type="component" value="Unassembled WGS sequence"/>
</dbReference>
<evidence type="ECO:0000313" key="2">
    <source>
        <dbReference type="Proteomes" id="UP000230033"/>
    </source>
</evidence>
<organism evidence="1 2">
    <name type="scientific">Candidatus Shapirobacteria bacterium CG09_land_8_20_14_0_10_47_13</name>
    <dbReference type="NCBI Taxonomy" id="1974481"/>
    <lineage>
        <taxon>Bacteria</taxon>
        <taxon>Candidatus Shapironibacteriota</taxon>
    </lineage>
</organism>
<proteinExistence type="predicted"/>
<evidence type="ECO:0000313" key="1">
    <source>
        <dbReference type="EMBL" id="PIS14081.1"/>
    </source>
</evidence>
<accession>A0A2H0WN59</accession>
<dbReference type="EMBL" id="PEZJ01000009">
    <property type="protein sequence ID" value="PIS14081.1"/>
    <property type="molecule type" value="Genomic_DNA"/>
</dbReference>
<gene>
    <name evidence="1" type="ORF">COT65_00710</name>
</gene>
<comment type="caution">
    <text evidence="1">The sequence shown here is derived from an EMBL/GenBank/DDBJ whole genome shotgun (WGS) entry which is preliminary data.</text>
</comment>
<name>A0A2H0WN59_9BACT</name>
<dbReference type="SUPFAM" id="SSF58100">
    <property type="entry name" value="Bacterial hemolysins"/>
    <property type="match status" value="1"/>
</dbReference>
<reference evidence="2" key="1">
    <citation type="submission" date="2017-09" db="EMBL/GenBank/DDBJ databases">
        <title>Depth-based differentiation of microbial function through sediment-hosted aquifers and enrichment of novel symbionts in the deep terrestrial subsurface.</title>
        <authorList>
            <person name="Probst A.J."/>
            <person name="Ladd B."/>
            <person name="Jarett J.K."/>
            <person name="Geller-Mcgrath D.E."/>
            <person name="Sieber C.M.K."/>
            <person name="Emerson J.B."/>
            <person name="Anantharaman K."/>
            <person name="Thomas B.C."/>
            <person name="Malmstrom R."/>
            <person name="Stieglmeier M."/>
            <person name="Klingl A."/>
            <person name="Woyke T."/>
            <person name="Ryan C.M."/>
            <person name="Banfield J.F."/>
        </authorList>
    </citation>
    <scope>NUCLEOTIDE SEQUENCE [LARGE SCALE GENOMIC DNA]</scope>
</reference>
<sequence length="163" mass="17998">MTLTKADLQQALKQQEKTIIGQISEFLEKHVIEPIFTLKNDVSGLKKDVSGLKGDVSGLKKDVSGLKSDVSGLKADVTGLKHDVSGLKEDVASLNQQTQSMDAELETIGKTLEGKADSVLVTKVEESILKRFDRFEENLGDKLENHEKRITRLEQQPPVFPQA</sequence>